<dbReference type="AlphaFoldDB" id="A0A917HRI3"/>
<dbReference type="EMBL" id="BMGT01000004">
    <property type="protein sequence ID" value="GGG86896.1"/>
    <property type="molecule type" value="Genomic_DNA"/>
</dbReference>
<feature type="compositionally biased region" description="Low complexity" evidence="1">
    <location>
        <begin position="99"/>
        <end position="111"/>
    </location>
</feature>
<feature type="compositionally biased region" description="Pro residues" evidence="1">
    <location>
        <begin position="146"/>
        <end position="157"/>
    </location>
</feature>
<feature type="compositionally biased region" description="Basic and acidic residues" evidence="1">
    <location>
        <begin position="89"/>
        <end position="98"/>
    </location>
</feature>
<reference evidence="3" key="1">
    <citation type="journal article" date="2014" name="Int. J. Syst. Evol. Microbiol.">
        <title>Complete genome sequence of Corynebacterium casei LMG S-19264T (=DSM 44701T), isolated from a smear-ripened cheese.</title>
        <authorList>
            <consortium name="US DOE Joint Genome Institute (JGI-PGF)"/>
            <person name="Walter F."/>
            <person name="Albersmeier A."/>
            <person name="Kalinowski J."/>
            <person name="Ruckert C."/>
        </authorList>
    </citation>
    <scope>NUCLEOTIDE SEQUENCE</scope>
    <source>
        <strain evidence="3">CGMCC 1.12997</strain>
    </source>
</reference>
<evidence type="ECO:0000259" key="2">
    <source>
        <dbReference type="Pfam" id="PF19556"/>
    </source>
</evidence>
<gene>
    <name evidence="3" type="ORF">GCM10011585_33600</name>
</gene>
<comment type="caution">
    <text evidence="3">The sequence shown here is derived from an EMBL/GenBank/DDBJ whole genome shotgun (WGS) entry which is preliminary data.</text>
</comment>
<reference evidence="3" key="2">
    <citation type="submission" date="2020-09" db="EMBL/GenBank/DDBJ databases">
        <authorList>
            <person name="Sun Q."/>
            <person name="Zhou Y."/>
        </authorList>
    </citation>
    <scope>NUCLEOTIDE SEQUENCE</scope>
    <source>
        <strain evidence="3">CGMCC 1.12997</strain>
    </source>
</reference>
<accession>A0A917HRI3</accession>
<feature type="region of interest" description="Disordered" evidence="1">
    <location>
        <begin position="89"/>
        <end position="191"/>
    </location>
</feature>
<dbReference type="NCBIfam" id="TIGR03741">
    <property type="entry name" value="PRTRC_E"/>
    <property type="match status" value="1"/>
</dbReference>
<name>A0A917HRI3_9BACT</name>
<organism evidence="3 4">
    <name type="scientific">Edaphobacter dinghuensis</name>
    <dbReference type="NCBI Taxonomy" id="1560005"/>
    <lineage>
        <taxon>Bacteria</taxon>
        <taxon>Pseudomonadati</taxon>
        <taxon>Acidobacteriota</taxon>
        <taxon>Terriglobia</taxon>
        <taxon>Terriglobales</taxon>
        <taxon>Acidobacteriaceae</taxon>
        <taxon>Edaphobacter</taxon>
    </lineage>
</organism>
<evidence type="ECO:0000313" key="4">
    <source>
        <dbReference type="Proteomes" id="UP000647241"/>
    </source>
</evidence>
<dbReference type="Proteomes" id="UP000647241">
    <property type="component" value="Unassembled WGS sequence"/>
</dbReference>
<feature type="domain" description="ParB-related ThiF-related cassette protein E" evidence="2">
    <location>
        <begin position="2"/>
        <end position="115"/>
    </location>
</feature>
<protein>
    <recommendedName>
        <fullName evidence="2">ParB-related ThiF-related cassette protein E domain-containing protein</fullName>
    </recommendedName>
</protein>
<evidence type="ECO:0000256" key="1">
    <source>
        <dbReference type="SAM" id="MobiDB-lite"/>
    </source>
</evidence>
<proteinExistence type="predicted"/>
<dbReference type="InterPro" id="IPR022273">
    <property type="entry name" value="PRTRC_protein-E"/>
</dbReference>
<keyword evidence="4" id="KW-1185">Reference proteome</keyword>
<dbReference type="RefSeq" id="WP_188555400.1">
    <property type="nucleotide sequence ID" value="NZ_BMGT01000004.1"/>
</dbReference>
<sequence>MFQELAPLLQQRSVTIMVNPASDGNLTVAVFPKKLNDSENAALSIPVSVTGTPEELDEQLPSTLTQFVGAHIELKNTLELAKEEMARAAKAAKQDNKAKTVAKTEPTATTKTTEKKPASVPAKPAEPKAPPVPTTANLFDFGSAPSPAPQPPAPSAPVPVENSPDDSEEEEEILAEMSEGDEDNEELDPAA</sequence>
<evidence type="ECO:0000313" key="3">
    <source>
        <dbReference type="EMBL" id="GGG86896.1"/>
    </source>
</evidence>
<dbReference type="Pfam" id="PF19556">
    <property type="entry name" value="PRTRC_E"/>
    <property type="match status" value="1"/>
</dbReference>
<feature type="compositionally biased region" description="Acidic residues" evidence="1">
    <location>
        <begin position="163"/>
        <end position="191"/>
    </location>
</feature>